<gene>
    <name evidence="1" type="ORF">EDC18_10986</name>
</gene>
<name>A0A4R3MIH1_9FIRM</name>
<comment type="caution">
    <text evidence="1">The sequence shown here is derived from an EMBL/GenBank/DDBJ whole genome shotgun (WGS) entry which is preliminary data.</text>
</comment>
<reference evidence="1 2" key="1">
    <citation type="submission" date="2019-03" db="EMBL/GenBank/DDBJ databases">
        <title>Genomic Encyclopedia of Type Strains, Phase IV (KMG-IV): sequencing the most valuable type-strain genomes for metagenomic binning, comparative biology and taxonomic classification.</title>
        <authorList>
            <person name="Goeker M."/>
        </authorList>
    </citation>
    <scope>NUCLEOTIDE SEQUENCE [LARGE SCALE GENOMIC DNA]</scope>
    <source>
        <strain evidence="1 2">DSM 24629</strain>
    </source>
</reference>
<dbReference type="AlphaFoldDB" id="A0A4R3MIH1"/>
<dbReference type="Proteomes" id="UP000294902">
    <property type="component" value="Unassembled WGS sequence"/>
</dbReference>
<accession>A0A4R3MIH1</accession>
<evidence type="ECO:0000313" key="1">
    <source>
        <dbReference type="EMBL" id="TCT13123.1"/>
    </source>
</evidence>
<keyword evidence="2" id="KW-1185">Reference proteome</keyword>
<protein>
    <submittedName>
        <fullName evidence="1">Uncharacterized protein</fullName>
    </submittedName>
</protein>
<organism evidence="1 2">
    <name type="scientific">Natranaerovirga pectinivora</name>
    <dbReference type="NCBI Taxonomy" id="682400"/>
    <lineage>
        <taxon>Bacteria</taxon>
        <taxon>Bacillati</taxon>
        <taxon>Bacillota</taxon>
        <taxon>Clostridia</taxon>
        <taxon>Lachnospirales</taxon>
        <taxon>Natranaerovirgaceae</taxon>
        <taxon>Natranaerovirga</taxon>
    </lineage>
</organism>
<dbReference type="EMBL" id="SMAL01000009">
    <property type="protein sequence ID" value="TCT13123.1"/>
    <property type="molecule type" value="Genomic_DNA"/>
</dbReference>
<sequence length="39" mass="4584">MDISELMVQNNNNLKNIYRTFSSKNSKTFEKTLAIVLMF</sequence>
<proteinExistence type="predicted"/>
<evidence type="ECO:0000313" key="2">
    <source>
        <dbReference type="Proteomes" id="UP000294902"/>
    </source>
</evidence>